<evidence type="ECO:0000313" key="2">
    <source>
        <dbReference type="Proteomes" id="UP000288716"/>
    </source>
</evidence>
<reference evidence="1 2" key="1">
    <citation type="journal article" date="2018" name="Gigascience">
        <title>Genomes of trombidid mites reveal novel predicted allergens and laterally-transferred genes associated with secondary metabolism.</title>
        <authorList>
            <person name="Dong X."/>
            <person name="Chaisiri K."/>
            <person name="Xia D."/>
            <person name="Armstrong S.D."/>
            <person name="Fang Y."/>
            <person name="Donnelly M.J."/>
            <person name="Kadowaki T."/>
            <person name="McGarry J.W."/>
            <person name="Darby A.C."/>
            <person name="Makepeace B.L."/>
        </authorList>
    </citation>
    <scope>NUCLEOTIDE SEQUENCE [LARGE SCALE GENOMIC DNA]</scope>
    <source>
        <strain evidence="1">UoL-UT</strain>
    </source>
</reference>
<organism evidence="1 2">
    <name type="scientific">Leptotrombidium deliense</name>
    <dbReference type="NCBI Taxonomy" id="299467"/>
    <lineage>
        <taxon>Eukaryota</taxon>
        <taxon>Metazoa</taxon>
        <taxon>Ecdysozoa</taxon>
        <taxon>Arthropoda</taxon>
        <taxon>Chelicerata</taxon>
        <taxon>Arachnida</taxon>
        <taxon>Acari</taxon>
        <taxon>Acariformes</taxon>
        <taxon>Trombidiformes</taxon>
        <taxon>Prostigmata</taxon>
        <taxon>Anystina</taxon>
        <taxon>Parasitengona</taxon>
        <taxon>Trombiculoidea</taxon>
        <taxon>Trombiculidae</taxon>
        <taxon>Leptotrombidium</taxon>
    </lineage>
</organism>
<proteinExistence type="predicted"/>
<name>A0A443S0G5_9ACAR</name>
<dbReference type="Gene3D" id="3.80.10.10">
    <property type="entry name" value="Ribonuclease Inhibitor"/>
    <property type="match status" value="1"/>
</dbReference>
<comment type="caution">
    <text evidence="1">The sequence shown here is derived from an EMBL/GenBank/DDBJ whole genome shotgun (WGS) entry which is preliminary data.</text>
</comment>
<keyword evidence="2" id="KW-1185">Reference proteome</keyword>
<dbReference type="VEuPathDB" id="VectorBase:LDEU011013"/>
<dbReference type="EMBL" id="NCKV01014036">
    <property type="protein sequence ID" value="RWS21027.1"/>
    <property type="molecule type" value="Genomic_DNA"/>
</dbReference>
<sequence>MSDVVLTEDEERVKSVLLKQKHHKSMSFIDVIFLAKNLMKNVTDIWISGNSCQKENCCNILRCFPNLESISFGYTNLTDSIIASMVEKMRNLKCLQIEHFNRDITGELLASIPSQFECLHIHTQSLNVDVLLRLPHSPALRKFYFKKYGDAKIDCHELATFLNEKVRNLSELTIQGNLTNFDFLTTISSLALQTLRLWYSEVHDFSLETKLTKIELLKLEYVVDIDDKFISKFVDVKTLYFAADILDLQMLSNVELPKLCKLELVGAVDKRY</sequence>
<accession>A0A443S0G5</accession>
<protein>
    <submittedName>
        <fullName evidence="1">Uncharacterized protein</fullName>
    </submittedName>
</protein>
<dbReference type="AlphaFoldDB" id="A0A443S0G5"/>
<dbReference type="InterPro" id="IPR032675">
    <property type="entry name" value="LRR_dom_sf"/>
</dbReference>
<dbReference type="Proteomes" id="UP000288716">
    <property type="component" value="Unassembled WGS sequence"/>
</dbReference>
<evidence type="ECO:0000313" key="1">
    <source>
        <dbReference type="EMBL" id="RWS21027.1"/>
    </source>
</evidence>
<dbReference type="SUPFAM" id="SSF52047">
    <property type="entry name" value="RNI-like"/>
    <property type="match status" value="1"/>
</dbReference>
<gene>
    <name evidence="1" type="ORF">B4U80_11952</name>
</gene>